<evidence type="ECO:0000313" key="2">
    <source>
        <dbReference type="Proteomes" id="UP000204221"/>
    </source>
</evidence>
<accession>A0A221VXJ8</accession>
<reference evidence="1 2" key="1">
    <citation type="submission" date="2017-07" db="EMBL/GenBank/DDBJ databases">
        <title>Complete genome sequence of Actinoalloteichus hoggarensis DSM 45943, type strain of Actinoalloteichus hoggarensis.</title>
        <authorList>
            <person name="Ruckert C."/>
            <person name="Nouioui I."/>
            <person name="Willmese J."/>
            <person name="van Wezel G."/>
            <person name="Klenk H.-P."/>
            <person name="Kalinowski J."/>
            <person name="Zotchev S.B."/>
        </authorList>
    </citation>
    <scope>NUCLEOTIDE SEQUENCE [LARGE SCALE GENOMIC DNA]</scope>
    <source>
        <strain evidence="1 2">DSM 45943</strain>
    </source>
</reference>
<dbReference type="AlphaFoldDB" id="A0A221VXJ8"/>
<dbReference type="KEGG" id="ahg:AHOG_03100"/>
<dbReference type="SMART" id="SM00858">
    <property type="entry name" value="SAF"/>
    <property type="match status" value="1"/>
</dbReference>
<sequence>MGSRERLGPGLRDRLARRLPGARWARMLLLRRVLAAALTLLAVALTIRSANSAEEDTVPALFAVRDLAPGTALRIEDVVTGRLPSDSAPDGLLSDNGDVVGQVLAGGARRGEALTDVRLVGRPVTALAAGEETASAVGVRLADGGLADLLHPGRRVDVVGVDPDLGTGAVLAENAVVIAVRPPDESRDDGRLVIVALPGDVATAVAAASVVQDLTITLR</sequence>
<dbReference type="RefSeq" id="WP_245856532.1">
    <property type="nucleotide sequence ID" value="NZ_CP022521.1"/>
</dbReference>
<dbReference type="Pfam" id="PF08666">
    <property type="entry name" value="SAF"/>
    <property type="match status" value="1"/>
</dbReference>
<gene>
    <name evidence="1" type="ORF">AHOG_03100</name>
</gene>
<dbReference type="CDD" id="cd11614">
    <property type="entry name" value="SAF_CpaB_FlgA_like"/>
    <property type="match status" value="1"/>
</dbReference>
<protein>
    <submittedName>
        <fullName evidence="1">Uncharacterized protein</fullName>
    </submittedName>
</protein>
<dbReference type="EMBL" id="CP022521">
    <property type="protein sequence ID" value="ASO18279.1"/>
    <property type="molecule type" value="Genomic_DNA"/>
</dbReference>
<dbReference type="Proteomes" id="UP000204221">
    <property type="component" value="Chromosome"/>
</dbReference>
<keyword evidence="2" id="KW-1185">Reference proteome</keyword>
<proteinExistence type="predicted"/>
<evidence type="ECO:0000313" key="1">
    <source>
        <dbReference type="EMBL" id="ASO18279.1"/>
    </source>
</evidence>
<organism evidence="1 2">
    <name type="scientific">Actinoalloteichus hoggarensis</name>
    <dbReference type="NCBI Taxonomy" id="1470176"/>
    <lineage>
        <taxon>Bacteria</taxon>
        <taxon>Bacillati</taxon>
        <taxon>Actinomycetota</taxon>
        <taxon>Actinomycetes</taxon>
        <taxon>Pseudonocardiales</taxon>
        <taxon>Pseudonocardiaceae</taxon>
        <taxon>Actinoalloteichus</taxon>
    </lineage>
</organism>
<name>A0A221VXJ8_9PSEU</name>
<dbReference type="InterPro" id="IPR013974">
    <property type="entry name" value="SAF"/>
</dbReference>